<gene>
    <name evidence="2" type="ORF">PR048_001788</name>
</gene>
<protein>
    <recommendedName>
        <fullName evidence="1">AAA+ ATPase domain-containing protein</fullName>
    </recommendedName>
</protein>
<dbReference type="InterPro" id="IPR003959">
    <property type="entry name" value="ATPase_AAA_core"/>
</dbReference>
<keyword evidence="3" id="KW-1185">Reference proteome</keyword>
<name>A0ABQ9III0_9NEOP</name>
<dbReference type="EMBL" id="JARBHB010000001">
    <property type="protein sequence ID" value="KAJ8896444.1"/>
    <property type="molecule type" value="Genomic_DNA"/>
</dbReference>
<comment type="caution">
    <text evidence="2">The sequence shown here is derived from an EMBL/GenBank/DDBJ whole genome shotgun (WGS) entry which is preliminary data.</text>
</comment>
<organism evidence="2 3">
    <name type="scientific">Dryococelus australis</name>
    <dbReference type="NCBI Taxonomy" id="614101"/>
    <lineage>
        <taxon>Eukaryota</taxon>
        <taxon>Metazoa</taxon>
        <taxon>Ecdysozoa</taxon>
        <taxon>Arthropoda</taxon>
        <taxon>Hexapoda</taxon>
        <taxon>Insecta</taxon>
        <taxon>Pterygota</taxon>
        <taxon>Neoptera</taxon>
        <taxon>Polyneoptera</taxon>
        <taxon>Phasmatodea</taxon>
        <taxon>Verophasmatodea</taxon>
        <taxon>Anareolatae</taxon>
        <taxon>Phasmatidae</taxon>
        <taxon>Eurycanthinae</taxon>
        <taxon>Dryococelus</taxon>
    </lineage>
</organism>
<dbReference type="InterPro" id="IPR027417">
    <property type="entry name" value="P-loop_NTPase"/>
</dbReference>
<proteinExistence type="predicted"/>
<dbReference type="Pfam" id="PF00004">
    <property type="entry name" value="AAA"/>
    <property type="match status" value="1"/>
</dbReference>
<evidence type="ECO:0000313" key="3">
    <source>
        <dbReference type="Proteomes" id="UP001159363"/>
    </source>
</evidence>
<dbReference type="SMART" id="SM00382">
    <property type="entry name" value="AAA"/>
    <property type="match status" value="1"/>
</dbReference>
<dbReference type="InterPro" id="IPR050168">
    <property type="entry name" value="AAA_ATPase_domain"/>
</dbReference>
<dbReference type="InterPro" id="IPR041569">
    <property type="entry name" value="AAA_lid_3"/>
</dbReference>
<evidence type="ECO:0000313" key="2">
    <source>
        <dbReference type="EMBL" id="KAJ8896444.1"/>
    </source>
</evidence>
<feature type="domain" description="AAA+ ATPase" evidence="1">
    <location>
        <begin position="8"/>
        <end position="141"/>
    </location>
</feature>
<dbReference type="InterPro" id="IPR003593">
    <property type="entry name" value="AAA+_ATPase"/>
</dbReference>
<accession>A0ABQ9III0</accession>
<dbReference type="Gene3D" id="1.10.8.60">
    <property type="match status" value="1"/>
</dbReference>
<dbReference type="Gene3D" id="3.40.50.300">
    <property type="entry name" value="P-loop containing nucleotide triphosphate hydrolases"/>
    <property type="match status" value="1"/>
</dbReference>
<dbReference type="PANTHER" id="PTHR23077">
    <property type="entry name" value="AAA-FAMILY ATPASE"/>
    <property type="match status" value="1"/>
</dbReference>
<evidence type="ECO:0000259" key="1">
    <source>
        <dbReference type="SMART" id="SM00382"/>
    </source>
</evidence>
<sequence>MYCAGLKVSHGVLLYGPAGTGKTLVAEAVAAESGAFVSRVQAPEVFSKFVGETEARLREQFEVALAHAPSIVLLDEVECLCPVSGGHGTEQERRVAATLLTLLDDLQQRAERVLVIATTSRPDDLHPALRRPGRQVPRYITTSFIHEDWLLKGPNCRFDQELEVGVPSPEARLDILCKLLHSVSHQLTADDIRAIASSTHGFVGADLASLCAHAGRFAMRVSHEVTREDFAAALTLVKPSAMRKVLVQVPDVS</sequence>
<dbReference type="SUPFAM" id="SSF52540">
    <property type="entry name" value="P-loop containing nucleoside triphosphate hydrolases"/>
    <property type="match status" value="1"/>
</dbReference>
<dbReference type="Pfam" id="PF17862">
    <property type="entry name" value="AAA_lid_3"/>
    <property type="match status" value="1"/>
</dbReference>
<dbReference type="Proteomes" id="UP001159363">
    <property type="component" value="Chromosome 1"/>
</dbReference>
<reference evidence="2 3" key="1">
    <citation type="submission" date="2023-02" db="EMBL/GenBank/DDBJ databases">
        <title>LHISI_Scaffold_Assembly.</title>
        <authorList>
            <person name="Stuart O.P."/>
            <person name="Cleave R."/>
            <person name="Magrath M.J.L."/>
            <person name="Mikheyev A.S."/>
        </authorList>
    </citation>
    <scope>NUCLEOTIDE SEQUENCE [LARGE SCALE GENOMIC DNA]</scope>
    <source>
        <strain evidence="2">Daus_M_001</strain>
        <tissue evidence="2">Leg muscle</tissue>
    </source>
</reference>